<keyword evidence="7" id="KW-1185">Reference proteome</keyword>
<dbReference type="PANTHER" id="PTHR45704">
    <property type="entry name" value="RAS-LIKE FAMILY MEMBER 11"/>
    <property type="match status" value="1"/>
</dbReference>
<keyword evidence="3" id="KW-0547">Nucleotide-binding</keyword>
<dbReference type="GO" id="GO:0003925">
    <property type="term" value="F:G protein activity"/>
    <property type="evidence" value="ECO:0007669"/>
    <property type="project" value="UniProtKB-EC"/>
</dbReference>
<evidence type="ECO:0000256" key="5">
    <source>
        <dbReference type="ARBA" id="ARBA00048098"/>
    </source>
</evidence>
<organism evidence="7 8">
    <name type="scientific">Petromyzon marinus</name>
    <name type="common">Sea lamprey</name>
    <dbReference type="NCBI Taxonomy" id="7757"/>
    <lineage>
        <taxon>Eukaryota</taxon>
        <taxon>Metazoa</taxon>
        <taxon>Chordata</taxon>
        <taxon>Craniata</taxon>
        <taxon>Vertebrata</taxon>
        <taxon>Cyclostomata</taxon>
        <taxon>Hyperoartia</taxon>
        <taxon>Petromyzontiformes</taxon>
        <taxon>Petromyzontidae</taxon>
        <taxon>Petromyzon</taxon>
    </lineage>
</organism>
<keyword evidence="4" id="KW-0378">Hydrolase</keyword>
<evidence type="ECO:0000256" key="4">
    <source>
        <dbReference type="ARBA" id="ARBA00022801"/>
    </source>
</evidence>
<dbReference type="CTD" id="387496"/>
<evidence type="ECO:0000313" key="7">
    <source>
        <dbReference type="Proteomes" id="UP001318040"/>
    </source>
</evidence>
<dbReference type="InterPro" id="IPR027417">
    <property type="entry name" value="P-loop_NTPase"/>
</dbReference>
<protein>
    <recommendedName>
        <fullName evidence="2">small monomeric GTPase</fullName>
        <ecNumber evidence="2">3.6.5.2</ecNumber>
    </recommendedName>
</protein>
<dbReference type="InterPro" id="IPR051065">
    <property type="entry name" value="Ras-related_GTPase"/>
</dbReference>
<dbReference type="PROSITE" id="PS51419">
    <property type="entry name" value="RAB"/>
    <property type="match status" value="1"/>
</dbReference>
<dbReference type="SMART" id="SM00173">
    <property type="entry name" value="RAS"/>
    <property type="match status" value="1"/>
</dbReference>
<evidence type="ECO:0000256" key="2">
    <source>
        <dbReference type="ARBA" id="ARBA00011984"/>
    </source>
</evidence>
<dbReference type="Pfam" id="PF00071">
    <property type="entry name" value="Ras"/>
    <property type="match status" value="1"/>
</dbReference>
<feature type="compositionally biased region" description="Gly residues" evidence="6">
    <location>
        <begin position="232"/>
        <end position="241"/>
    </location>
</feature>
<dbReference type="InterPro" id="IPR001806">
    <property type="entry name" value="Small_GTPase"/>
</dbReference>
<evidence type="ECO:0000256" key="1">
    <source>
        <dbReference type="ARBA" id="ARBA00008344"/>
    </source>
</evidence>
<evidence type="ECO:0000313" key="8">
    <source>
        <dbReference type="RefSeq" id="XP_032812391.1"/>
    </source>
</evidence>
<dbReference type="PRINTS" id="PR00449">
    <property type="entry name" value="RASTRNSFRMNG"/>
</dbReference>
<feature type="region of interest" description="Disordered" evidence="6">
    <location>
        <begin position="230"/>
        <end position="261"/>
    </location>
</feature>
<dbReference type="KEGG" id="pmrn:116943565"/>
<dbReference type="SMART" id="SM00174">
    <property type="entry name" value="RHO"/>
    <property type="match status" value="1"/>
</dbReference>
<dbReference type="SUPFAM" id="SSF52540">
    <property type="entry name" value="P-loop containing nucleoside triphosphate hydrolases"/>
    <property type="match status" value="1"/>
</dbReference>
<dbReference type="GeneID" id="116943565"/>
<dbReference type="EC" id="3.6.5.2" evidence="2"/>
<comment type="similarity">
    <text evidence="1">Belongs to the small GTPase superfamily. Ras family.</text>
</comment>
<sequence length="280" mass="29572">MRLVAAMSGPGSGANSYLAPIAEHQGGPASPETPGGTARDVRIAVLGAGGVGKTALVVRFLTKRFIGDYEANTGNLYTRHVQVDGEQLLLQMQDTPGVQVIGDTLCCHEVVSRSFLWADAFVLAFSVTDRQSFRHIRRLYECICHARGQPAAVTPSPGTGLPQGPVVAVVGNKTDLLHARQVDASEGWHLANELGCAFYREASAADSCHGVAEAFLGLFREVCKAQAAGNGARNGAGGGTGGEKRKASLVIPRPKSPNMQDLKRRFKQALTSKGKMGSSF</sequence>
<gene>
    <name evidence="8" type="primary">RASL11A</name>
</gene>
<dbReference type="RefSeq" id="XP_032812391.1">
    <property type="nucleotide sequence ID" value="XM_032956500.1"/>
</dbReference>
<accession>A0AAJ7WW71</accession>
<evidence type="ECO:0000256" key="3">
    <source>
        <dbReference type="ARBA" id="ARBA00022741"/>
    </source>
</evidence>
<dbReference type="GO" id="GO:0005525">
    <property type="term" value="F:GTP binding"/>
    <property type="evidence" value="ECO:0007669"/>
    <property type="project" value="InterPro"/>
</dbReference>
<dbReference type="SMART" id="SM00175">
    <property type="entry name" value="RAB"/>
    <property type="match status" value="1"/>
</dbReference>
<reference evidence="8" key="1">
    <citation type="submission" date="2025-08" db="UniProtKB">
        <authorList>
            <consortium name="RefSeq"/>
        </authorList>
    </citation>
    <scope>IDENTIFICATION</scope>
    <source>
        <tissue evidence="8">Sperm</tissue>
    </source>
</reference>
<comment type="catalytic activity">
    <reaction evidence="5">
        <text>GTP + H2O = GDP + phosphate + H(+)</text>
        <dbReference type="Rhea" id="RHEA:19669"/>
        <dbReference type="ChEBI" id="CHEBI:15377"/>
        <dbReference type="ChEBI" id="CHEBI:15378"/>
        <dbReference type="ChEBI" id="CHEBI:37565"/>
        <dbReference type="ChEBI" id="CHEBI:43474"/>
        <dbReference type="ChEBI" id="CHEBI:58189"/>
        <dbReference type="EC" id="3.6.5.2"/>
    </reaction>
</comment>
<dbReference type="AlphaFoldDB" id="A0AAJ7WW71"/>
<dbReference type="Proteomes" id="UP001318040">
    <property type="component" value="Chromosome 18"/>
</dbReference>
<evidence type="ECO:0000256" key="6">
    <source>
        <dbReference type="SAM" id="MobiDB-lite"/>
    </source>
</evidence>
<proteinExistence type="inferred from homology"/>
<name>A0AAJ7WW71_PETMA</name>
<dbReference type="Gene3D" id="3.40.50.300">
    <property type="entry name" value="P-loop containing nucleotide triphosphate hydrolases"/>
    <property type="match status" value="1"/>
</dbReference>
<dbReference type="PROSITE" id="PS51421">
    <property type="entry name" value="RAS"/>
    <property type="match status" value="1"/>
</dbReference>